<dbReference type="SMART" id="SM00320">
    <property type="entry name" value="WD40"/>
    <property type="match status" value="4"/>
</dbReference>
<organism evidence="3 4">
    <name type="scientific">Favolaschia claudopus</name>
    <dbReference type="NCBI Taxonomy" id="2862362"/>
    <lineage>
        <taxon>Eukaryota</taxon>
        <taxon>Fungi</taxon>
        <taxon>Dikarya</taxon>
        <taxon>Basidiomycota</taxon>
        <taxon>Agaricomycotina</taxon>
        <taxon>Agaricomycetes</taxon>
        <taxon>Agaricomycetidae</taxon>
        <taxon>Agaricales</taxon>
        <taxon>Marasmiineae</taxon>
        <taxon>Mycenaceae</taxon>
        <taxon>Favolaschia</taxon>
    </lineage>
</organism>
<sequence>MDVDAFAADEEERQKKLKEPIVISDDEDSSDAEIKEVEVKLEPRSRTRSNSTPDDVQITGHVKASPEVVNLVSDEEDEKPPSTIMVPVAGPSRRSKRRGATASAVASSSRSSAFFRTPEAKTSGTSMKASRDTPTIIKKDSPPPSKPATPSKRAKRAKKLKFWTEVDSDEEYLGSIIDPYADMTMNDEPMPPTQNLQQELAPVVEALPQRKRKFVNISTGPPLVPIKTTDYYVWDFLREYKILRHPRRRPKFLDNKRPRLQDALAMEYVLSHRFRRAAGCINSILQHDGRVVVCSNTVGGDAGAELDPYNKPGTLISWCRNDPDKVLYLEGDETNLFAKHYCVHSIAYDPVSNTLASSGADNYVRTWTFDATDDAEPYAPPETRQFRVGSRYATPHDVAFNPARRKLSIQDIANAKGTSATLSLTQRRQDAYSVGAIAWGCGPSSDLILALSESLHVDVHNGFHHAFDVEQRKSVCQFDASEDGDALCIDPTGEQAALVTNDGTDSFLRIYDLRTKSSVATQEIKLLPFNSEGHEVNSMMFSPDSIYLALGRDDNCAHIYDSRMLNRRGRLQDGPLCNFKHDNMPFSSKEQNFFGVVGVQWVERGGRLGLVTGGNDGCVRLWDPSYGNDKGTVLAQADSDVAYFTLGDRFKGEHELIVGDSDGAVYVMDRFSTTEIWP</sequence>
<dbReference type="AlphaFoldDB" id="A0AAW0BFD9"/>
<dbReference type="InterPro" id="IPR015943">
    <property type="entry name" value="WD40/YVTN_repeat-like_dom_sf"/>
</dbReference>
<evidence type="ECO:0000313" key="4">
    <source>
        <dbReference type="Proteomes" id="UP001362999"/>
    </source>
</evidence>
<feature type="compositionally biased region" description="Low complexity" evidence="2">
    <location>
        <begin position="100"/>
        <end position="117"/>
    </location>
</feature>
<keyword evidence="1" id="KW-0853">WD repeat</keyword>
<dbReference type="Pfam" id="PF00400">
    <property type="entry name" value="WD40"/>
    <property type="match status" value="3"/>
</dbReference>
<protein>
    <submittedName>
        <fullName evidence="3">WD-repeats-region domain-containing protein</fullName>
    </submittedName>
</protein>
<evidence type="ECO:0000256" key="2">
    <source>
        <dbReference type="SAM" id="MobiDB-lite"/>
    </source>
</evidence>
<name>A0AAW0BFD9_9AGAR</name>
<dbReference type="PROSITE" id="PS50082">
    <property type="entry name" value="WD_REPEATS_2"/>
    <property type="match status" value="2"/>
</dbReference>
<dbReference type="EMBL" id="JAWWNJ010000034">
    <property type="protein sequence ID" value="KAK7024996.1"/>
    <property type="molecule type" value="Genomic_DNA"/>
</dbReference>
<gene>
    <name evidence="3" type="ORF">R3P38DRAFT_2952186</name>
</gene>
<dbReference type="InterPro" id="IPR001680">
    <property type="entry name" value="WD40_rpt"/>
</dbReference>
<proteinExistence type="predicted"/>
<comment type="caution">
    <text evidence="3">The sequence shown here is derived from an EMBL/GenBank/DDBJ whole genome shotgun (WGS) entry which is preliminary data.</text>
</comment>
<evidence type="ECO:0000256" key="1">
    <source>
        <dbReference type="PROSITE-ProRule" id="PRU00221"/>
    </source>
</evidence>
<dbReference type="PANTHER" id="PTHR19879">
    <property type="entry name" value="TRANSCRIPTION INITIATION FACTOR TFIID"/>
    <property type="match status" value="1"/>
</dbReference>
<dbReference type="Proteomes" id="UP001362999">
    <property type="component" value="Unassembled WGS sequence"/>
</dbReference>
<reference evidence="3 4" key="1">
    <citation type="journal article" date="2024" name="J Genomics">
        <title>Draft genome sequencing and assembly of Favolaschia claudopus CIRM-BRFM 2984 isolated from oak limbs.</title>
        <authorList>
            <person name="Navarro D."/>
            <person name="Drula E."/>
            <person name="Chaduli D."/>
            <person name="Cazenave R."/>
            <person name="Ahrendt S."/>
            <person name="Wang J."/>
            <person name="Lipzen A."/>
            <person name="Daum C."/>
            <person name="Barry K."/>
            <person name="Grigoriev I.V."/>
            <person name="Favel A."/>
            <person name="Rosso M.N."/>
            <person name="Martin F."/>
        </authorList>
    </citation>
    <scope>NUCLEOTIDE SEQUENCE [LARGE SCALE GENOMIC DNA]</scope>
    <source>
        <strain evidence="3 4">CIRM-BRFM 2984</strain>
    </source>
</reference>
<feature type="repeat" description="WD" evidence="1">
    <location>
        <begin position="610"/>
        <end position="623"/>
    </location>
</feature>
<feature type="compositionally biased region" description="Acidic residues" evidence="2">
    <location>
        <begin position="1"/>
        <end position="11"/>
    </location>
</feature>
<feature type="compositionally biased region" description="Basic and acidic residues" evidence="2">
    <location>
        <begin position="32"/>
        <end position="45"/>
    </location>
</feature>
<dbReference type="InterPro" id="IPR036322">
    <property type="entry name" value="WD40_repeat_dom_sf"/>
</dbReference>
<evidence type="ECO:0000313" key="3">
    <source>
        <dbReference type="EMBL" id="KAK7024996.1"/>
    </source>
</evidence>
<keyword evidence="4" id="KW-1185">Reference proteome</keyword>
<feature type="repeat" description="WD" evidence="1">
    <location>
        <begin position="343"/>
        <end position="377"/>
    </location>
</feature>
<dbReference type="SUPFAM" id="SSF50978">
    <property type="entry name" value="WD40 repeat-like"/>
    <property type="match status" value="1"/>
</dbReference>
<dbReference type="Gene3D" id="2.130.10.10">
    <property type="entry name" value="YVTN repeat-like/Quinoprotein amine dehydrogenase"/>
    <property type="match status" value="1"/>
</dbReference>
<accession>A0AAW0BFD9</accession>
<feature type="region of interest" description="Disordered" evidence="2">
    <location>
        <begin position="1"/>
        <end position="155"/>
    </location>
</feature>
<dbReference type="PANTHER" id="PTHR19879:SF9">
    <property type="entry name" value="TRANSCRIPTION INITIATION FACTOR TFIID SUBUNIT 5"/>
    <property type="match status" value="1"/>
</dbReference>